<feature type="domain" description="CCHC-type" evidence="2">
    <location>
        <begin position="106"/>
        <end position="122"/>
    </location>
</feature>
<evidence type="ECO:0000313" key="4">
    <source>
        <dbReference type="Proteomes" id="UP000215914"/>
    </source>
</evidence>
<evidence type="ECO:0000313" key="3">
    <source>
        <dbReference type="EMBL" id="KAF5778480.1"/>
    </source>
</evidence>
<sequence>MTVAQASLGGLYQLVMNPLTKLCNQKQFLVEFEKTGRRLGSACNDKQLKIKCKDDSSCSCSKPHRKSRVVQFKRSGDYYLKTGKHNPQIRWKFLNRKSRRVRNTNRCYVCNKEGHFAKDCKDKRKTQALLEAINKVEPVDVSDIESLCSLVDEPGKRMICTISYSSSEESETSETSESKE</sequence>
<dbReference type="Gene3D" id="4.10.60.10">
    <property type="entry name" value="Zinc finger, CCHC-type"/>
    <property type="match status" value="1"/>
</dbReference>
<dbReference type="EMBL" id="MNCJ02000327">
    <property type="protein sequence ID" value="KAF5778480.1"/>
    <property type="molecule type" value="Genomic_DNA"/>
</dbReference>
<dbReference type="PANTHER" id="PTHR48435:SF1">
    <property type="entry name" value="POLYPROTEIN"/>
    <property type="match status" value="1"/>
</dbReference>
<name>A0A9K3HHT8_HELAN</name>
<dbReference type="AlphaFoldDB" id="A0A9K3HHT8"/>
<reference evidence="3" key="2">
    <citation type="submission" date="2020-06" db="EMBL/GenBank/DDBJ databases">
        <title>Helianthus annuus Genome sequencing and assembly Release 2.</title>
        <authorList>
            <person name="Gouzy J."/>
            <person name="Langlade N."/>
            <person name="Munos S."/>
        </authorList>
    </citation>
    <scope>NUCLEOTIDE SEQUENCE</scope>
    <source>
        <tissue evidence="3">Leaves</tissue>
    </source>
</reference>
<reference evidence="3" key="1">
    <citation type="journal article" date="2017" name="Nature">
        <title>The sunflower genome provides insights into oil metabolism, flowering and Asterid evolution.</title>
        <authorList>
            <person name="Badouin H."/>
            <person name="Gouzy J."/>
            <person name="Grassa C.J."/>
            <person name="Murat F."/>
            <person name="Staton S.E."/>
            <person name="Cottret L."/>
            <person name="Lelandais-Briere C."/>
            <person name="Owens G.L."/>
            <person name="Carrere S."/>
            <person name="Mayjonade B."/>
            <person name="Legrand L."/>
            <person name="Gill N."/>
            <person name="Kane N.C."/>
            <person name="Bowers J.E."/>
            <person name="Hubner S."/>
            <person name="Bellec A."/>
            <person name="Berard A."/>
            <person name="Berges H."/>
            <person name="Blanchet N."/>
            <person name="Boniface M.C."/>
            <person name="Brunel D."/>
            <person name="Catrice O."/>
            <person name="Chaidir N."/>
            <person name="Claudel C."/>
            <person name="Donnadieu C."/>
            <person name="Faraut T."/>
            <person name="Fievet G."/>
            <person name="Helmstetter N."/>
            <person name="King M."/>
            <person name="Knapp S.J."/>
            <person name="Lai Z."/>
            <person name="Le Paslier M.C."/>
            <person name="Lippi Y."/>
            <person name="Lorenzon L."/>
            <person name="Mandel J.R."/>
            <person name="Marage G."/>
            <person name="Marchand G."/>
            <person name="Marquand E."/>
            <person name="Bret-Mestries E."/>
            <person name="Morien E."/>
            <person name="Nambeesan S."/>
            <person name="Nguyen T."/>
            <person name="Pegot-Espagnet P."/>
            <person name="Pouilly N."/>
            <person name="Raftis F."/>
            <person name="Sallet E."/>
            <person name="Schiex T."/>
            <person name="Thomas J."/>
            <person name="Vandecasteele C."/>
            <person name="Vares D."/>
            <person name="Vear F."/>
            <person name="Vautrin S."/>
            <person name="Crespi M."/>
            <person name="Mangin B."/>
            <person name="Burke J.M."/>
            <person name="Salse J."/>
            <person name="Munos S."/>
            <person name="Vincourt P."/>
            <person name="Rieseberg L.H."/>
            <person name="Langlade N.B."/>
        </authorList>
    </citation>
    <scope>NUCLEOTIDE SEQUENCE</scope>
    <source>
        <tissue evidence="3">Leaves</tissue>
    </source>
</reference>
<proteinExistence type="predicted"/>
<dbReference type="PROSITE" id="PS50158">
    <property type="entry name" value="ZF_CCHC"/>
    <property type="match status" value="1"/>
</dbReference>
<dbReference type="SMART" id="SM00343">
    <property type="entry name" value="ZnF_C2HC"/>
    <property type="match status" value="1"/>
</dbReference>
<dbReference type="GO" id="GO:0003676">
    <property type="term" value="F:nucleic acid binding"/>
    <property type="evidence" value="ECO:0007669"/>
    <property type="project" value="InterPro"/>
</dbReference>
<evidence type="ECO:0000259" key="2">
    <source>
        <dbReference type="PROSITE" id="PS50158"/>
    </source>
</evidence>
<organism evidence="3 4">
    <name type="scientific">Helianthus annuus</name>
    <name type="common">Common sunflower</name>
    <dbReference type="NCBI Taxonomy" id="4232"/>
    <lineage>
        <taxon>Eukaryota</taxon>
        <taxon>Viridiplantae</taxon>
        <taxon>Streptophyta</taxon>
        <taxon>Embryophyta</taxon>
        <taxon>Tracheophyta</taxon>
        <taxon>Spermatophyta</taxon>
        <taxon>Magnoliopsida</taxon>
        <taxon>eudicotyledons</taxon>
        <taxon>Gunneridae</taxon>
        <taxon>Pentapetalae</taxon>
        <taxon>asterids</taxon>
        <taxon>campanulids</taxon>
        <taxon>Asterales</taxon>
        <taxon>Asteraceae</taxon>
        <taxon>Asteroideae</taxon>
        <taxon>Heliantheae alliance</taxon>
        <taxon>Heliantheae</taxon>
        <taxon>Helianthus</taxon>
    </lineage>
</organism>
<keyword evidence="1" id="KW-0479">Metal-binding</keyword>
<dbReference type="Pfam" id="PF00098">
    <property type="entry name" value="zf-CCHC"/>
    <property type="match status" value="1"/>
</dbReference>
<dbReference type="InterPro" id="IPR053098">
    <property type="entry name" value="Petuviruses_polyprotein"/>
</dbReference>
<comment type="caution">
    <text evidence="3">The sequence shown here is derived from an EMBL/GenBank/DDBJ whole genome shotgun (WGS) entry which is preliminary data.</text>
</comment>
<evidence type="ECO:0000256" key="1">
    <source>
        <dbReference type="PROSITE-ProRule" id="PRU00047"/>
    </source>
</evidence>
<dbReference type="InterPro" id="IPR036875">
    <property type="entry name" value="Znf_CCHC_sf"/>
</dbReference>
<dbReference type="GO" id="GO:0008270">
    <property type="term" value="F:zinc ion binding"/>
    <property type="evidence" value="ECO:0007669"/>
    <property type="project" value="UniProtKB-KW"/>
</dbReference>
<dbReference type="Proteomes" id="UP000215914">
    <property type="component" value="Unassembled WGS sequence"/>
</dbReference>
<dbReference type="InterPro" id="IPR001878">
    <property type="entry name" value="Znf_CCHC"/>
</dbReference>
<dbReference type="PANTHER" id="PTHR48435">
    <property type="entry name" value="POLYPROTEIN"/>
    <property type="match status" value="1"/>
</dbReference>
<keyword evidence="4" id="KW-1185">Reference proteome</keyword>
<protein>
    <submittedName>
        <fullName evidence="3">Transcription factor interactor and regulator CCHC(Zn) family</fullName>
    </submittedName>
</protein>
<accession>A0A9K3HHT8</accession>
<keyword evidence="1" id="KW-0863">Zinc-finger</keyword>
<keyword evidence="1" id="KW-0862">Zinc</keyword>
<dbReference type="Gramene" id="mRNA:HanXRQr2_Chr12g0548011">
    <property type="protein sequence ID" value="CDS:HanXRQr2_Chr12g0548011.1"/>
    <property type="gene ID" value="HanXRQr2_Chr12g0548011"/>
</dbReference>
<dbReference type="SUPFAM" id="SSF57756">
    <property type="entry name" value="Retrovirus zinc finger-like domains"/>
    <property type="match status" value="1"/>
</dbReference>
<gene>
    <name evidence="3" type="ORF">HanXRQr2_Chr12g0548011</name>
</gene>